<evidence type="ECO:0000259" key="2">
    <source>
        <dbReference type="Pfam" id="PF07883"/>
    </source>
</evidence>
<organism evidence="3 4">
    <name type="scientific">Dyadobacter subterraneus</name>
    <dbReference type="NCBI Taxonomy" id="2773304"/>
    <lineage>
        <taxon>Bacteria</taxon>
        <taxon>Pseudomonadati</taxon>
        <taxon>Bacteroidota</taxon>
        <taxon>Cytophagia</taxon>
        <taxon>Cytophagales</taxon>
        <taxon>Spirosomataceae</taxon>
        <taxon>Dyadobacter</taxon>
    </lineage>
</organism>
<proteinExistence type="predicted"/>
<dbReference type="Proteomes" id="UP000634134">
    <property type="component" value="Unassembled WGS sequence"/>
</dbReference>
<keyword evidence="4" id="KW-1185">Reference proteome</keyword>
<feature type="chain" id="PRO_5045282900" evidence="1">
    <location>
        <begin position="19"/>
        <end position="168"/>
    </location>
</feature>
<dbReference type="RefSeq" id="WP_194120254.1">
    <property type="nucleotide sequence ID" value="NZ_JACYGY010000001.1"/>
</dbReference>
<dbReference type="PANTHER" id="PTHR43698">
    <property type="entry name" value="RIBD C-TERMINAL DOMAIN CONTAINING PROTEIN"/>
    <property type="match status" value="1"/>
</dbReference>
<comment type="caution">
    <text evidence="3">The sequence shown here is derived from an EMBL/GenBank/DDBJ whole genome shotgun (WGS) entry which is preliminary data.</text>
</comment>
<name>A0ABR9W990_9BACT</name>
<evidence type="ECO:0000256" key="1">
    <source>
        <dbReference type="SAM" id="SignalP"/>
    </source>
</evidence>
<dbReference type="PANTHER" id="PTHR43698:SF1">
    <property type="entry name" value="BLL4564 PROTEIN"/>
    <property type="match status" value="1"/>
</dbReference>
<dbReference type="InterPro" id="IPR013096">
    <property type="entry name" value="Cupin_2"/>
</dbReference>
<dbReference type="InterPro" id="IPR011051">
    <property type="entry name" value="RmlC_Cupin_sf"/>
</dbReference>
<dbReference type="InterPro" id="IPR014710">
    <property type="entry name" value="RmlC-like_jellyroll"/>
</dbReference>
<keyword evidence="1" id="KW-0732">Signal</keyword>
<dbReference type="InterPro" id="IPR047263">
    <property type="entry name" value="HNL-like_cupin"/>
</dbReference>
<dbReference type="CDD" id="cd02233">
    <property type="entry name" value="cupin_HNL-like"/>
    <property type="match status" value="1"/>
</dbReference>
<reference evidence="4" key="1">
    <citation type="submission" date="2023-07" db="EMBL/GenBank/DDBJ databases">
        <title>Dyadobacter sp. nov 'subterranea' isolated from contaminted grondwater.</title>
        <authorList>
            <person name="Szabo I."/>
            <person name="Al-Omari J."/>
            <person name="Szerdahelyi S.G."/>
            <person name="Rado J."/>
        </authorList>
    </citation>
    <scope>NUCLEOTIDE SEQUENCE [LARGE SCALE GENOMIC DNA]</scope>
    <source>
        <strain evidence="4">UP-52</strain>
    </source>
</reference>
<feature type="domain" description="Cupin type-2" evidence="2">
    <location>
        <begin position="77"/>
        <end position="134"/>
    </location>
</feature>
<protein>
    <submittedName>
        <fullName evidence="3">Cupin domain-containing protein</fullName>
    </submittedName>
</protein>
<dbReference type="Pfam" id="PF07883">
    <property type="entry name" value="Cupin_2"/>
    <property type="match status" value="1"/>
</dbReference>
<evidence type="ECO:0000313" key="4">
    <source>
        <dbReference type="Proteomes" id="UP000634134"/>
    </source>
</evidence>
<dbReference type="EMBL" id="JACYGY010000001">
    <property type="protein sequence ID" value="MBE9462020.1"/>
    <property type="molecule type" value="Genomic_DNA"/>
</dbReference>
<gene>
    <name evidence="3" type="ORF">IEE83_09010</name>
</gene>
<sequence>MSQIVYKLTIRLTLAVTAAFLISLDGFSQSKAKSDELTQQAIFPKGEQGPANNFTGKSFSTRLVDSDSTYNTLIGNVLFEPGARSNWHKHPGGQILIITAGVGYHQQKGKPIEIMRKGDVVKCPPNVEHWHGASPDSSLHQMYIIPNTQKGIVEWLLPVTDKEYNALK</sequence>
<feature type="signal peptide" evidence="1">
    <location>
        <begin position="1"/>
        <end position="18"/>
    </location>
</feature>
<accession>A0ABR9W990</accession>
<dbReference type="Gene3D" id="2.60.120.10">
    <property type="entry name" value="Jelly Rolls"/>
    <property type="match status" value="1"/>
</dbReference>
<evidence type="ECO:0000313" key="3">
    <source>
        <dbReference type="EMBL" id="MBE9462020.1"/>
    </source>
</evidence>
<dbReference type="SUPFAM" id="SSF51182">
    <property type="entry name" value="RmlC-like cupins"/>
    <property type="match status" value="1"/>
</dbReference>